<feature type="region of interest" description="Disordered" evidence="1">
    <location>
        <begin position="162"/>
        <end position="185"/>
    </location>
</feature>
<sequence length="338" mass="37518">MQLSGRLKVWHQWPWELSACPSKEPVLLQRTSRPWLQAAQTSRDALWDPSWVETHGERTIAKRVAAPKDLPLKLYTSWFCPFAQRAWIAVEEKQLDYSYVEINPYEEADDCRDGSDAAGRPDHCVLNALQTRGSRRSSDPEEADLEAGLASLGPLDVKAEAAAAAADAQAEGEDEPDLEGRGWWPGGDKLWGSGHGLEDITEEDVGYYDAGMRAAQGRCGDANCALIVNPMHHRTVEQFHIHFFHYQGKYATDLKSKVEKMTCGKSGWHHGHLPCHGSAMFASGFPDVFSLAMEKGSIDHASVIVWPSACGGQGTIIELAYHCSIEHQIRGDFDPHKR</sequence>
<evidence type="ECO:0000313" key="4">
    <source>
        <dbReference type="Proteomes" id="UP001642484"/>
    </source>
</evidence>
<dbReference type="Gene3D" id="3.30.428.30">
    <property type="entry name" value="HIT family - CDH-like"/>
    <property type="match status" value="1"/>
</dbReference>
<evidence type="ECO:0000259" key="2">
    <source>
        <dbReference type="Pfam" id="PF13417"/>
    </source>
</evidence>
<name>A0ABP0NXE2_9DINO</name>
<evidence type="ECO:0000256" key="1">
    <source>
        <dbReference type="SAM" id="MobiDB-lite"/>
    </source>
</evidence>
<comment type="caution">
    <text evidence="3">The sequence shown here is derived from an EMBL/GenBank/DDBJ whole genome shotgun (WGS) entry which is preliminary data.</text>
</comment>
<feature type="domain" description="GST N-terminal" evidence="2">
    <location>
        <begin position="74"/>
        <end position="110"/>
    </location>
</feature>
<reference evidence="3 4" key="1">
    <citation type="submission" date="2024-02" db="EMBL/GenBank/DDBJ databases">
        <authorList>
            <person name="Chen Y."/>
            <person name="Shah S."/>
            <person name="Dougan E. K."/>
            <person name="Thang M."/>
            <person name="Chan C."/>
        </authorList>
    </citation>
    <scope>NUCLEOTIDE SEQUENCE [LARGE SCALE GENOMIC DNA]</scope>
</reference>
<dbReference type="InterPro" id="IPR036249">
    <property type="entry name" value="Thioredoxin-like_sf"/>
</dbReference>
<dbReference type="SUPFAM" id="SSF54197">
    <property type="entry name" value="HIT-like"/>
    <property type="match status" value="1"/>
</dbReference>
<dbReference type="InterPro" id="IPR036265">
    <property type="entry name" value="HIT-like_sf"/>
</dbReference>
<dbReference type="EMBL" id="CAXAMN010022306">
    <property type="protein sequence ID" value="CAK9068219.1"/>
    <property type="molecule type" value="Genomic_DNA"/>
</dbReference>
<dbReference type="SUPFAM" id="SSF52833">
    <property type="entry name" value="Thioredoxin-like"/>
    <property type="match status" value="1"/>
</dbReference>
<dbReference type="Gene3D" id="3.40.30.10">
    <property type="entry name" value="Glutaredoxin"/>
    <property type="match status" value="1"/>
</dbReference>
<proteinExistence type="predicted"/>
<protein>
    <recommendedName>
        <fullName evidence="2">GST N-terminal domain-containing protein</fullName>
    </recommendedName>
</protein>
<accession>A0ABP0NXE2</accession>
<organism evidence="3 4">
    <name type="scientific">Durusdinium trenchii</name>
    <dbReference type="NCBI Taxonomy" id="1381693"/>
    <lineage>
        <taxon>Eukaryota</taxon>
        <taxon>Sar</taxon>
        <taxon>Alveolata</taxon>
        <taxon>Dinophyceae</taxon>
        <taxon>Suessiales</taxon>
        <taxon>Symbiodiniaceae</taxon>
        <taxon>Durusdinium</taxon>
    </lineage>
</organism>
<dbReference type="CDD" id="cd00570">
    <property type="entry name" value="GST_N_family"/>
    <property type="match status" value="1"/>
</dbReference>
<dbReference type="Proteomes" id="UP001642484">
    <property type="component" value="Unassembled WGS sequence"/>
</dbReference>
<gene>
    <name evidence="3" type="ORF">CCMP2556_LOCUS33503</name>
</gene>
<evidence type="ECO:0000313" key="3">
    <source>
        <dbReference type="EMBL" id="CAK9068219.1"/>
    </source>
</evidence>
<dbReference type="InterPro" id="IPR050983">
    <property type="entry name" value="GST_Omega/HSP26"/>
</dbReference>
<dbReference type="PANTHER" id="PTHR43968:SF6">
    <property type="entry name" value="GLUTATHIONE S-TRANSFERASE OMEGA"/>
    <property type="match status" value="1"/>
</dbReference>
<dbReference type="Pfam" id="PF13417">
    <property type="entry name" value="GST_N_3"/>
    <property type="match status" value="1"/>
</dbReference>
<keyword evidence="4" id="KW-1185">Reference proteome</keyword>
<dbReference type="InterPro" id="IPR004045">
    <property type="entry name" value="Glutathione_S-Trfase_N"/>
</dbReference>
<dbReference type="PANTHER" id="PTHR43968">
    <property type="match status" value="1"/>
</dbReference>